<evidence type="ECO:0000313" key="5">
    <source>
        <dbReference type="Proteomes" id="UP001589607"/>
    </source>
</evidence>
<accession>A0ABV5GME0</accession>
<evidence type="ECO:0000256" key="1">
    <source>
        <dbReference type="ARBA" id="ARBA00022729"/>
    </source>
</evidence>
<dbReference type="RefSeq" id="WP_236455705.1">
    <property type="nucleotide sequence ID" value="NZ_CBCSGE010000002.1"/>
</dbReference>
<proteinExistence type="predicted"/>
<evidence type="ECO:0000313" key="4">
    <source>
        <dbReference type="EMBL" id="MFB9096545.1"/>
    </source>
</evidence>
<comment type="caution">
    <text evidence="4">The sequence shown here is derived from an EMBL/GenBank/DDBJ whole genome shotgun (WGS) entry which is preliminary data.</text>
</comment>
<organism evidence="4 5">
    <name type="scientific">Flavobacterium jumunjinense</name>
    <dbReference type="NCBI Taxonomy" id="998845"/>
    <lineage>
        <taxon>Bacteria</taxon>
        <taxon>Pseudomonadati</taxon>
        <taxon>Bacteroidota</taxon>
        <taxon>Flavobacteriia</taxon>
        <taxon>Flavobacteriales</taxon>
        <taxon>Flavobacteriaceae</taxon>
        <taxon>Flavobacterium</taxon>
    </lineage>
</organism>
<feature type="chain" id="PRO_5045965454" evidence="2">
    <location>
        <begin position="24"/>
        <end position="396"/>
    </location>
</feature>
<dbReference type="EMBL" id="JBHMEY010000018">
    <property type="protein sequence ID" value="MFB9096545.1"/>
    <property type="molecule type" value="Genomic_DNA"/>
</dbReference>
<evidence type="ECO:0000256" key="2">
    <source>
        <dbReference type="SAM" id="SignalP"/>
    </source>
</evidence>
<feature type="signal peptide" evidence="2">
    <location>
        <begin position="1"/>
        <end position="23"/>
    </location>
</feature>
<gene>
    <name evidence="4" type="ORF">ACFFVF_08470</name>
</gene>
<dbReference type="Proteomes" id="UP001589607">
    <property type="component" value="Unassembled WGS sequence"/>
</dbReference>
<name>A0ABV5GME0_9FLAO</name>
<dbReference type="Pfam" id="PF18962">
    <property type="entry name" value="Por_Secre_tail"/>
    <property type="match status" value="1"/>
</dbReference>
<keyword evidence="1 2" id="KW-0732">Signal</keyword>
<protein>
    <submittedName>
        <fullName evidence="4">T9SS type A sorting domain-containing protein</fullName>
    </submittedName>
</protein>
<reference evidence="4 5" key="1">
    <citation type="submission" date="2024-09" db="EMBL/GenBank/DDBJ databases">
        <authorList>
            <person name="Sun Q."/>
            <person name="Mori K."/>
        </authorList>
    </citation>
    <scope>NUCLEOTIDE SEQUENCE [LARGE SCALE GENOMIC DNA]</scope>
    <source>
        <strain evidence="4 5">CECT 7955</strain>
    </source>
</reference>
<dbReference type="InterPro" id="IPR026444">
    <property type="entry name" value="Secre_tail"/>
</dbReference>
<sequence length="396" mass="43385">MKKLSTFLILFLFAQQVGFSQCANGDCSTANMDFDPDPYFVSNADWQASHGTPSVSPNNAWMWSANGIGEGINYHSYNFVAGRQYCITIVATTVVRGGGLADPNAHFKMIATQGDVIGGGGSSMPALPSPNQLIANENWNATGPPSTNSYTYTFTAANNFDNLWIYPYSSTMPVVELTLKRLIICDVTPEPCAVKFRIGLSEYGGGNTAITAQSDPIPSGGVVTMNIIKNGLSVYNGLPISYIGTPGNYTICMTLTLKSGVKCTKCFDFCIGKWYDKNKFSTNEVEDVISTKTKIKGYNPFPEELKEKNIEELFKNDNVQLFPNPNTGIFTIQSNNEVLIENVVINNLTNNRLVKTIKPQATSVKVDLSKEDSGIYIAEIKFRDGTIINKKIIIKK</sequence>
<dbReference type="NCBIfam" id="TIGR04183">
    <property type="entry name" value="Por_Secre_tail"/>
    <property type="match status" value="1"/>
</dbReference>
<feature type="domain" description="Secretion system C-terminal sorting" evidence="3">
    <location>
        <begin position="321"/>
        <end position="394"/>
    </location>
</feature>
<evidence type="ECO:0000259" key="3">
    <source>
        <dbReference type="Pfam" id="PF18962"/>
    </source>
</evidence>
<keyword evidence="5" id="KW-1185">Reference proteome</keyword>